<evidence type="ECO:0000256" key="1">
    <source>
        <dbReference type="ARBA" id="ARBA00022737"/>
    </source>
</evidence>
<evidence type="ECO:0000313" key="3">
    <source>
        <dbReference type="EMBL" id="KSU50243.1"/>
    </source>
</evidence>
<dbReference type="EMBL" id="JBAWKY010000001">
    <property type="protein sequence ID" value="MEI4461767.1"/>
    <property type="molecule type" value="Genomic_DNA"/>
</dbReference>
<dbReference type="RefSeq" id="WP_023469132.1">
    <property type="nucleotide sequence ID" value="NZ_FMYN01000001.1"/>
</dbReference>
<gene>
    <name evidence="3" type="ORF">AS033_02370</name>
    <name evidence="4" type="ORF">RSA11_12085</name>
    <name evidence="5" type="ORF">SZL87_04900</name>
</gene>
<evidence type="ECO:0000313" key="7">
    <source>
        <dbReference type="Proteomes" id="UP000072605"/>
    </source>
</evidence>
<dbReference type="InterPro" id="IPR011608">
    <property type="entry name" value="PRD"/>
</dbReference>
<dbReference type="InterPro" id="IPR050661">
    <property type="entry name" value="BglG_antiterminators"/>
</dbReference>
<dbReference type="OrthoDB" id="9813552at2"/>
<organism evidence="3 6">
    <name type="scientific">Exiguobacterium indicum</name>
    <dbReference type="NCBI Taxonomy" id="296995"/>
    <lineage>
        <taxon>Bacteria</taxon>
        <taxon>Bacillati</taxon>
        <taxon>Bacillota</taxon>
        <taxon>Bacilli</taxon>
        <taxon>Bacillales</taxon>
        <taxon>Bacillales Family XII. Incertae Sedis</taxon>
        <taxon>Exiguobacterium</taxon>
    </lineage>
</organism>
<dbReference type="Gene3D" id="1.20.890.100">
    <property type="match status" value="1"/>
</dbReference>
<dbReference type="SUPFAM" id="SSF63520">
    <property type="entry name" value="PTS-regulatory domain, PRD"/>
    <property type="match status" value="2"/>
</dbReference>
<dbReference type="PANTHER" id="PTHR30185">
    <property type="entry name" value="CRYPTIC BETA-GLUCOSIDE BGL OPERON ANTITERMINATOR"/>
    <property type="match status" value="1"/>
</dbReference>
<keyword evidence="8" id="KW-1185">Reference proteome</keyword>
<dbReference type="InterPro" id="IPR036650">
    <property type="entry name" value="CAT_RNA-bd_dom_sf"/>
</dbReference>
<evidence type="ECO:0000313" key="6">
    <source>
        <dbReference type="Proteomes" id="UP000053797"/>
    </source>
</evidence>
<dbReference type="GO" id="GO:0006355">
    <property type="term" value="P:regulation of DNA-templated transcription"/>
    <property type="evidence" value="ECO:0007669"/>
    <property type="project" value="InterPro"/>
</dbReference>
<evidence type="ECO:0000313" key="5">
    <source>
        <dbReference type="EMBL" id="MEI4461767.1"/>
    </source>
</evidence>
<comment type="caution">
    <text evidence="3">The sequence shown here is derived from an EMBL/GenBank/DDBJ whole genome shotgun (WGS) entry which is preliminary data.</text>
</comment>
<dbReference type="Pfam" id="PF00874">
    <property type="entry name" value="PRD"/>
    <property type="match status" value="2"/>
</dbReference>
<dbReference type="NCBIfam" id="NF047357">
    <property type="entry name" value="antiterm_GlcT"/>
    <property type="match status" value="1"/>
</dbReference>
<accession>A0A0V8GJ02</accession>
<dbReference type="InterPro" id="IPR036634">
    <property type="entry name" value="PRD_sf"/>
</dbReference>
<dbReference type="Gene3D" id="2.30.24.10">
    <property type="entry name" value="CAT RNA-binding domain"/>
    <property type="match status" value="1"/>
</dbReference>
<dbReference type="SUPFAM" id="SSF50151">
    <property type="entry name" value="SacY-like RNA-binding domain"/>
    <property type="match status" value="1"/>
</dbReference>
<dbReference type="EMBL" id="LDQV01000027">
    <property type="protein sequence ID" value="KTR26128.1"/>
    <property type="molecule type" value="Genomic_DNA"/>
</dbReference>
<dbReference type="Gene3D" id="1.10.1790.10">
    <property type="entry name" value="PRD domain"/>
    <property type="match status" value="1"/>
</dbReference>
<name>A0A0V8GJ02_9BACL</name>
<dbReference type="PROSITE" id="PS51372">
    <property type="entry name" value="PRD_2"/>
    <property type="match status" value="2"/>
</dbReference>
<dbReference type="Gene3D" id="1.20.58.1950">
    <property type="match status" value="1"/>
</dbReference>
<proteinExistence type="predicted"/>
<dbReference type="Proteomes" id="UP000072605">
    <property type="component" value="Unassembled WGS sequence"/>
</dbReference>
<protein>
    <submittedName>
        <fullName evidence="5">Transcription antiterminator</fullName>
    </submittedName>
    <submittedName>
        <fullName evidence="3">Transcriptional antiterminator</fullName>
    </submittedName>
</protein>
<dbReference type="InterPro" id="IPR004341">
    <property type="entry name" value="CAT_RNA-bd_dom"/>
</dbReference>
<dbReference type="SMART" id="SM01061">
    <property type="entry name" value="CAT_RBD"/>
    <property type="match status" value="1"/>
</dbReference>
<dbReference type="AlphaFoldDB" id="A0A0V8GJ02"/>
<reference evidence="3 6" key="1">
    <citation type="journal article" date="2015" name="Int. J. Syst. Evol. Microbiol.">
        <title>Exiguobacterium enclense sp. nov., isolated from sediment.</title>
        <authorList>
            <person name="Dastager S.G."/>
            <person name="Mawlankar R."/>
            <person name="Sonalkar V.V."/>
            <person name="Thorat M.N."/>
            <person name="Mual P."/>
            <person name="Verma A."/>
            <person name="Krishnamurthi S."/>
            <person name="Tang S.K."/>
            <person name="Li W.J."/>
        </authorList>
    </citation>
    <scope>NUCLEOTIDE SEQUENCE [LARGE SCALE GENOMIC DNA]</scope>
    <source>
        <strain evidence="3 6">NIO-1109</strain>
    </source>
</reference>
<dbReference type="GeneID" id="90838617"/>
<feature type="domain" description="PRD" evidence="2">
    <location>
        <begin position="71"/>
        <end position="176"/>
    </location>
</feature>
<sequence>MDKQMYHVIKVLNNNVVICSTGANQEVIILAKGIGFGRKPGDQLTDLDKLEKVYTLKDKEEQDQYKALVGHLDENFIALMNEIVSMIETRFGKKVDEHIHIGLTDHLTFTFKRLEQGMEVTNPFLAETEALYPEEYALAEEIVEFISAEMNFYLPPAETGFIALHIHSATNFKDVLEVNRHHQLVGLIASHIEQRLEIKIDRKSLDYKRLIRHLRSAIERVSNGEYLEAPEKVEKLLREEYPLCYDTAWELMSIMERQLKKAVPRGEATYLTMHLQRLVQYDSGK</sequence>
<dbReference type="Pfam" id="PF03123">
    <property type="entry name" value="CAT_RBD"/>
    <property type="match status" value="1"/>
</dbReference>
<dbReference type="Proteomes" id="UP001387110">
    <property type="component" value="Unassembled WGS sequence"/>
</dbReference>
<feature type="domain" description="PRD" evidence="2">
    <location>
        <begin position="177"/>
        <end position="285"/>
    </location>
</feature>
<dbReference type="PANTHER" id="PTHR30185:SF16">
    <property type="entry name" value="PROTEIN GLCT"/>
    <property type="match status" value="1"/>
</dbReference>
<reference evidence="5 8" key="3">
    <citation type="submission" date="2023-12" db="EMBL/GenBank/DDBJ databases">
        <authorList>
            <person name="Easwaran N."/>
            <person name="Lazarus H.P.S."/>
        </authorList>
    </citation>
    <scope>NUCLEOTIDE SEQUENCE [LARGE SCALE GENOMIC DNA]</scope>
    <source>
        <strain evidence="5 8">VIT-2023</strain>
    </source>
</reference>
<keyword evidence="1" id="KW-0677">Repeat</keyword>
<dbReference type="GO" id="GO:0003723">
    <property type="term" value="F:RNA binding"/>
    <property type="evidence" value="ECO:0007669"/>
    <property type="project" value="InterPro"/>
</dbReference>
<reference evidence="4 7" key="2">
    <citation type="journal article" date="2016" name="Front. Microbiol.">
        <title>Genomic Resource of Rice Seed Associated Bacteria.</title>
        <authorList>
            <person name="Midha S."/>
            <person name="Bansal K."/>
            <person name="Sharma S."/>
            <person name="Kumar N."/>
            <person name="Patil P.P."/>
            <person name="Chaudhry V."/>
            <person name="Patil P.B."/>
        </authorList>
    </citation>
    <scope>NUCLEOTIDE SEQUENCE [LARGE SCALE GENOMIC DNA]</scope>
    <source>
        <strain evidence="4 7">RSA11</strain>
    </source>
</reference>
<evidence type="ECO:0000313" key="8">
    <source>
        <dbReference type="Proteomes" id="UP001387110"/>
    </source>
</evidence>
<evidence type="ECO:0000259" key="2">
    <source>
        <dbReference type="PROSITE" id="PS51372"/>
    </source>
</evidence>
<evidence type="ECO:0000313" key="4">
    <source>
        <dbReference type="EMBL" id="KTR26128.1"/>
    </source>
</evidence>
<dbReference type="Proteomes" id="UP000053797">
    <property type="component" value="Unassembled WGS sequence"/>
</dbReference>
<dbReference type="EMBL" id="LNQL01000001">
    <property type="protein sequence ID" value="KSU50243.1"/>
    <property type="molecule type" value="Genomic_DNA"/>
</dbReference>